<accession>A0ABZ0S9M4</accession>
<dbReference type="InterPro" id="IPR035093">
    <property type="entry name" value="RelE/ParE_toxin_dom_sf"/>
</dbReference>
<sequence length="102" mass="11792">MEIADVFILEEAAVDLENGRLFYEERQPGLGDYFWDTLLSDAESLVVYGGIHAKAMGFHRMLSKRFPYAIYYEVKARSAYVVAVLPMRRDPKWIRGKLGERS</sequence>
<proteinExistence type="predicted"/>
<protein>
    <submittedName>
        <fullName evidence="1">Uncharacterized protein</fullName>
    </submittedName>
</protein>
<evidence type="ECO:0000313" key="2">
    <source>
        <dbReference type="Proteomes" id="UP001432180"/>
    </source>
</evidence>
<dbReference type="Proteomes" id="UP001432180">
    <property type="component" value="Chromosome"/>
</dbReference>
<gene>
    <name evidence="1" type="ORF">Thiowin_02654</name>
</gene>
<organism evidence="1 2">
    <name type="scientific">Thiorhodovibrio winogradskyi</name>
    <dbReference type="NCBI Taxonomy" id="77007"/>
    <lineage>
        <taxon>Bacteria</taxon>
        <taxon>Pseudomonadati</taxon>
        <taxon>Pseudomonadota</taxon>
        <taxon>Gammaproteobacteria</taxon>
        <taxon>Chromatiales</taxon>
        <taxon>Chromatiaceae</taxon>
        <taxon>Thiorhodovibrio</taxon>
    </lineage>
</organism>
<dbReference type="RefSeq" id="WP_328983436.1">
    <property type="nucleotide sequence ID" value="NZ_CP121472.1"/>
</dbReference>
<dbReference type="EMBL" id="CP121472">
    <property type="protein sequence ID" value="WPL17627.1"/>
    <property type="molecule type" value="Genomic_DNA"/>
</dbReference>
<dbReference type="Gene3D" id="3.30.2310.20">
    <property type="entry name" value="RelE-like"/>
    <property type="match status" value="1"/>
</dbReference>
<evidence type="ECO:0000313" key="1">
    <source>
        <dbReference type="EMBL" id="WPL17627.1"/>
    </source>
</evidence>
<reference evidence="1 2" key="1">
    <citation type="journal article" date="2023" name="Microorganisms">
        <title>Thiorhodovibrio frisius and Trv. litoralis spp. nov., Two Novel Members from a Clade of Fastidious Purple Sulfur Bacteria That Exhibit Unique Red-Shifted Light-Harvesting Capabilities.</title>
        <authorList>
            <person name="Methner A."/>
            <person name="Kuzyk S.B."/>
            <person name="Petersen J."/>
            <person name="Bauer S."/>
            <person name="Brinkmann H."/>
            <person name="Sichau K."/>
            <person name="Wanner G."/>
            <person name="Wolf J."/>
            <person name="Neumann-Schaal M."/>
            <person name="Henke P."/>
            <person name="Tank M."/>
            <person name="Sproer C."/>
            <person name="Bunk B."/>
            <person name="Overmann J."/>
        </authorList>
    </citation>
    <scope>NUCLEOTIDE SEQUENCE [LARGE SCALE GENOMIC DNA]</scope>
    <source>
        <strain evidence="1 2">DSM 6702</strain>
    </source>
</reference>
<name>A0ABZ0S9M4_9GAMM</name>
<keyword evidence="2" id="KW-1185">Reference proteome</keyword>